<dbReference type="EMBL" id="FONY01000005">
    <property type="protein sequence ID" value="SFE70857.1"/>
    <property type="molecule type" value="Genomic_DNA"/>
</dbReference>
<protein>
    <submittedName>
        <fullName evidence="1">Uncharacterized protein</fullName>
    </submittedName>
</protein>
<evidence type="ECO:0000313" key="2">
    <source>
        <dbReference type="Proteomes" id="UP000199513"/>
    </source>
</evidence>
<sequence>MKKAISILLLMVYLALSIGVSVSKHFCGGSLAHISLFSSEKKQCACSLMKSSKESDCCEDEISVVKLATDQNLVKLNTFSFLKIMYLPTLSFFNLHLFPLKTPLFALNQQIRNQSYPPKPPLYLFFRVFRI</sequence>
<dbReference type="OrthoDB" id="886181at2"/>
<name>A0A1I2CR80_9BACT</name>
<dbReference type="RefSeq" id="WP_143090796.1">
    <property type="nucleotide sequence ID" value="NZ_FONY01000005.1"/>
</dbReference>
<proteinExistence type="predicted"/>
<dbReference type="Pfam" id="PF26622">
    <property type="entry name" value="DUF8199"/>
    <property type="match status" value="1"/>
</dbReference>
<keyword evidence="2" id="KW-1185">Reference proteome</keyword>
<dbReference type="InterPro" id="IPR058060">
    <property type="entry name" value="HYC_CC_PP"/>
</dbReference>
<dbReference type="NCBIfam" id="NF047658">
    <property type="entry name" value="HYC_CC_PP"/>
    <property type="match status" value="1"/>
</dbReference>
<gene>
    <name evidence="1" type="ORF">SAMN04488541_1005122</name>
</gene>
<dbReference type="AlphaFoldDB" id="A0A1I2CR80"/>
<dbReference type="Proteomes" id="UP000199513">
    <property type="component" value="Unassembled WGS sequence"/>
</dbReference>
<accession>A0A1I2CR80</accession>
<evidence type="ECO:0000313" key="1">
    <source>
        <dbReference type="EMBL" id="SFE70857.1"/>
    </source>
</evidence>
<reference evidence="1 2" key="1">
    <citation type="submission" date="2016-10" db="EMBL/GenBank/DDBJ databases">
        <authorList>
            <person name="de Groot N.N."/>
        </authorList>
    </citation>
    <scope>NUCLEOTIDE SEQUENCE [LARGE SCALE GENOMIC DNA]</scope>
    <source>
        <strain>GEY</strain>
        <strain evidence="2">DSM 9560</strain>
    </source>
</reference>
<organism evidence="1 2">
    <name type="scientific">Thermoflexibacter ruber</name>
    <dbReference type="NCBI Taxonomy" id="1003"/>
    <lineage>
        <taxon>Bacteria</taxon>
        <taxon>Pseudomonadati</taxon>
        <taxon>Bacteroidota</taxon>
        <taxon>Cytophagia</taxon>
        <taxon>Cytophagales</taxon>
        <taxon>Thermoflexibacteraceae</taxon>
        <taxon>Thermoflexibacter</taxon>
    </lineage>
</organism>
<dbReference type="InterPro" id="IPR058512">
    <property type="entry name" value="DUF8199"/>
</dbReference>